<protein>
    <submittedName>
        <fullName evidence="1">Uncharacterized protein</fullName>
    </submittedName>
</protein>
<evidence type="ECO:0000313" key="2">
    <source>
        <dbReference type="Proteomes" id="UP001174136"/>
    </source>
</evidence>
<evidence type="ECO:0000313" key="1">
    <source>
        <dbReference type="EMBL" id="KAK0155233.1"/>
    </source>
</evidence>
<proteinExistence type="predicted"/>
<accession>A0AA47NA20</accession>
<keyword evidence="2" id="KW-1185">Reference proteome</keyword>
<name>A0AA47NA20_MERPO</name>
<gene>
    <name evidence="1" type="ORF">N1851_002424</name>
</gene>
<organism evidence="1 2">
    <name type="scientific">Merluccius polli</name>
    <name type="common">Benguela hake</name>
    <name type="synonym">Merluccius cadenati</name>
    <dbReference type="NCBI Taxonomy" id="89951"/>
    <lineage>
        <taxon>Eukaryota</taxon>
        <taxon>Metazoa</taxon>
        <taxon>Chordata</taxon>
        <taxon>Craniata</taxon>
        <taxon>Vertebrata</taxon>
        <taxon>Euteleostomi</taxon>
        <taxon>Actinopterygii</taxon>
        <taxon>Neopterygii</taxon>
        <taxon>Teleostei</taxon>
        <taxon>Neoteleostei</taxon>
        <taxon>Acanthomorphata</taxon>
        <taxon>Zeiogadaria</taxon>
        <taxon>Gadariae</taxon>
        <taxon>Gadiformes</taxon>
        <taxon>Gadoidei</taxon>
        <taxon>Merlucciidae</taxon>
        <taxon>Merluccius</taxon>
    </lineage>
</organism>
<sequence length="286" mass="32173">MSHCLVNEPYALLQNQVSGLLDRTIQDAFRCTTNCQLVVDQSGEEADVTSTSSHGSLSSQNVSAVLNAHDTGGLSRVRGTGPDIPQLAPVDQTASLPSSELVNLQEQDDVLGRALFYVQRHRRPSRRERAGEPRGVLKLLRHWPKLSIKNGVLYKVKRDKQMNMTTHQIPRLPVDVLFQHALPSNAVFVLHLRRDLSEAAHIARQNSRTEQARQAKNYNRKARGSSLTLGDRVLLANRGERGKRKVADKWESTVYEVTSVKPSINVYCIRDPERERKLFTGTFYSL</sequence>
<comment type="caution">
    <text evidence="1">The sequence shown here is derived from an EMBL/GenBank/DDBJ whole genome shotgun (WGS) entry which is preliminary data.</text>
</comment>
<reference evidence="1" key="1">
    <citation type="journal article" date="2023" name="Front. Mar. Sci.">
        <title>A new Merluccius polli reference genome to investigate the effects of global change in West African waters.</title>
        <authorList>
            <person name="Mateo J.L."/>
            <person name="Blanco-Fernandez C."/>
            <person name="Garcia-Vazquez E."/>
            <person name="Machado-Schiaffino G."/>
        </authorList>
    </citation>
    <scope>NUCLEOTIDE SEQUENCE</scope>
    <source>
        <strain evidence="1">C29</strain>
        <tissue evidence="1">Fin</tissue>
    </source>
</reference>
<dbReference type="AlphaFoldDB" id="A0AA47NA20"/>
<dbReference type="Proteomes" id="UP001174136">
    <property type="component" value="Unassembled WGS sequence"/>
</dbReference>
<dbReference type="EMBL" id="JAOPHQ010000295">
    <property type="protein sequence ID" value="KAK0155233.1"/>
    <property type="molecule type" value="Genomic_DNA"/>
</dbReference>